<comment type="caution">
    <text evidence="1">The sequence shown here is derived from an EMBL/GenBank/DDBJ whole genome shotgun (WGS) entry which is preliminary data.</text>
</comment>
<keyword evidence="2" id="KW-1185">Reference proteome</keyword>
<accession>A0A371HKW8</accession>
<gene>
    <name evidence="1" type="ORF">CR513_12991</name>
</gene>
<organism evidence="1 2">
    <name type="scientific">Mucuna pruriens</name>
    <name type="common">Velvet bean</name>
    <name type="synonym">Dolichos pruriens</name>
    <dbReference type="NCBI Taxonomy" id="157652"/>
    <lineage>
        <taxon>Eukaryota</taxon>
        <taxon>Viridiplantae</taxon>
        <taxon>Streptophyta</taxon>
        <taxon>Embryophyta</taxon>
        <taxon>Tracheophyta</taxon>
        <taxon>Spermatophyta</taxon>
        <taxon>Magnoliopsida</taxon>
        <taxon>eudicotyledons</taxon>
        <taxon>Gunneridae</taxon>
        <taxon>Pentapetalae</taxon>
        <taxon>rosids</taxon>
        <taxon>fabids</taxon>
        <taxon>Fabales</taxon>
        <taxon>Fabaceae</taxon>
        <taxon>Papilionoideae</taxon>
        <taxon>50 kb inversion clade</taxon>
        <taxon>NPAAA clade</taxon>
        <taxon>indigoferoid/millettioid clade</taxon>
        <taxon>Phaseoleae</taxon>
        <taxon>Mucuna</taxon>
    </lineage>
</organism>
<feature type="non-terminal residue" evidence="1">
    <location>
        <position position="1"/>
    </location>
</feature>
<reference evidence="1" key="1">
    <citation type="submission" date="2018-05" db="EMBL/GenBank/DDBJ databases">
        <title>Draft genome of Mucuna pruriens seed.</title>
        <authorList>
            <person name="Nnadi N.E."/>
            <person name="Vos R."/>
            <person name="Hasami M.H."/>
            <person name="Devisetty U.K."/>
            <person name="Aguiy J.C."/>
        </authorList>
    </citation>
    <scope>NUCLEOTIDE SEQUENCE [LARGE SCALE GENOMIC DNA]</scope>
    <source>
        <strain evidence="1">JCA_2017</strain>
    </source>
</reference>
<dbReference type="AlphaFoldDB" id="A0A371HKW8"/>
<name>A0A371HKW8_MUCPR</name>
<dbReference type="Proteomes" id="UP000257109">
    <property type="component" value="Unassembled WGS sequence"/>
</dbReference>
<sequence length="89" mass="9576">MCKVSIGSQAFVVGRTLGESLPNLKGKLFNAPCWHSQTFTSLLSWSVPNLIIQPITKSSTLLFGPCKCGNIICCLMNSSSIAITSRLNT</sequence>
<evidence type="ECO:0000313" key="2">
    <source>
        <dbReference type="Proteomes" id="UP000257109"/>
    </source>
</evidence>
<dbReference type="EMBL" id="QJKJ01002300">
    <property type="protein sequence ID" value="RDY03446.1"/>
    <property type="molecule type" value="Genomic_DNA"/>
</dbReference>
<evidence type="ECO:0000313" key="1">
    <source>
        <dbReference type="EMBL" id="RDY03446.1"/>
    </source>
</evidence>
<proteinExistence type="predicted"/>
<protein>
    <submittedName>
        <fullName evidence="1">Uncharacterized protein</fullName>
    </submittedName>
</protein>